<dbReference type="GO" id="GO:0003677">
    <property type="term" value="F:DNA binding"/>
    <property type="evidence" value="ECO:0007669"/>
    <property type="project" value="UniProtKB-KW"/>
</dbReference>
<dbReference type="InterPro" id="IPR000792">
    <property type="entry name" value="Tscrpt_reg_LuxR_C"/>
</dbReference>
<feature type="domain" description="Response regulatory" evidence="7">
    <location>
        <begin position="18"/>
        <end position="133"/>
    </location>
</feature>
<dbReference type="SMART" id="SM00448">
    <property type="entry name" value="REC"/>
    <property type="match status" value="1"/>
</dbReference>
<dbReference type="Proteomes" id="UP000295411">
    <property type="component" value="Unassembled WGS sequence"/>
</dbReference>
<dbReference type="SMART" id="SM00421">
    <property type="entry name" value="HTH_LUXR"/>
    <property type="match status" value="1"/>
</dbReference>
<dbReference type="PROSITE" id="PS00622">
    <property type="entry name" value="HTH_LUXR_1"/>
    <property type="match status" value="1"/>
</dbReference>
<feature type="modified residue" description="4-aspartylphosphate" evidence="5">
    <location>
        <position position="68"/>
    </location>
</feature>
<dbReference type="PRINTS" id="PR00038">
    <property type="entry name" value="HTHLUXR"/>
</dbReference>
<dbReference type="PROSITE" id="PS50043">
    <property type="entry name" value="HTH_LUXR_2"/>
    <property type="match status" value="1"/>
</dbReference>
<dbReference type="PANTHER" id="PTHR43214:SF24">
    <property type="entry name" value="TRANSCRIPTIONAL REGULATORY PROTEIN NARL-RELATED"/>
    <property type="match status" value="1"/>
</dbReference>
<organism evidence="8 9">
    <name type="scientific">Arthrobacter crusticola</name>
    <dbReference type="NCBI Taxonomy" id="2547960"/>
    <lineage>
        <taxon>Bacteria</taxon>
        <taxon>Bacillati</taxon>
        <taxon>Actinomycetota</taxon>
        <taxon>Actinomycetes</taxon>
        <taxon>Micrococcales</taxon>
        <taxon>Micrococcaceae</taxon>
        <taxon>Arthrobacter</taxon>
    </lineage>
</organism>
<reference evidence="8 9" key="1">
    <citation type="submission" date="2019-03" db="EMBL/GenBank/DDBJ databases">
        <title>Arthrobacter sp. nov., an bacterium isolated from biocrust in Mu Us Desert.</title>
        <authorList>
            <person name="Lixiong L."/>
        </authorList>
    </citation>
    <scope>NUCLEOTIDE SEQUENCE [LARGE SCALE GENOMIC DNA]</scope>
    <source>
        <strain evidence="8 9">SLN-3</strain>
    </source>
</reference>
<keyword evidence="1 5" id="KW-0597">Phosphoprotein</keyword>
<proteinExistence type="predicted"/>
<dbReference type="GO" id="GO:0000160">
    <property type="term" value="P:phosphorelay signal transduction system"/>
    <property type="evidence" value="ECO:0007669"/>
    <property type="project" value="InterPro"/>
</dbReference>
<dbReference type="EMBL" id="SMTK01000001">
    <property type="protein sequence ID" value="TDK27577.1"/>
    <property type="molecule type" value="Genomic_DNA"/>
</dbReference>
<dbReference type="InterPro" id="IPR011006">
    <property type="entry name" value="CheY-like_superfamily"/>
</dbReference>
<keyword evidence="2" id="KW-0805">Transcription regulation</keyword>
<dbReference type="RefSeq" id="WP_133402014.1">
    <property type="nucleotide sequence ID" value="NZ_SMTK01000001.1"/>
</dbReference>
<sequence length="227" mass="24728">MNRHESGDPQPGPTGTTTVFILDDHELVRRGLRDLLEGEGFAVLGETGSAEEAARRIPALNPDVAILDARLPDGTGIEVCRNVRSVDESLRCVILTSYDDEQALRGAVLAGAAGYILKEVLGTDLVHKVRRAARGESLFNPEVKEKISAGLAESEGEDPRFDALTAQERKVLHYIGEGLTNKEIGQTMYLAEKTVKNYVSSLLAKLGFQRRTQAAVFIATARGWPEE</sequence>
<dbReference type="GO" id="GO:0006355">
    <property type="term" value="P:regulation of DNA-templated transcription"/>
    <property type="evidence" value="ECO:0007669"/>
    <property type="project" value="InterPro"/>
</dbReference>
<keyword evidence="4" id="KW-0804">Transcription</keyword>
<keyword evidence="3" id="KW-0238">DNA-binding</keyword>
<evidence type="ECO:0000256" key="1">
    <source>
        <dbReference type="ARBA" id="ARBA00022553"/>
    </source>
</evidence>
<dbReference type="CDD" id="cd06170">
    <property type="entry name" value="LuxR_C_like"/>
    <property type="match status" value="1"/>
</dbReference>
<accession>A0A4R5U1U2</accession>
<dbReference type="AlphaFoldDB" id="A0A4R5U1U2"/>
<name>A0A4R5U1U2_9MICC</name>
<keyword evidence="9" id="KW-1185">Reference proteome</keyword>
<evidence type="ECO:0000259" key="7">
    <source>
        <dbReference type="PROSITE" id="PS50110"/>
    </source>
</evidence>
<dbReference type="Gene3D" id="3.40.50.2300">
    <property type="match status" value="1"/>
</dbReference>
<dbReference type="PANTHER" id="PTHR43214">
    <property type="entry name" value="TWO-COMPONENT RESPONSE REGULATOR"/>
    <property type="match status" value="1"/>
</dbReference>
<dbReference type="Pfam" id="PF00196">
    <property type="entry name" value="GerE"/>
    <property type="match status" value="1"/>
</dbReference>
<gene>
    <name evidence="8" type="ORF">E2F48_00055</name>
</gene>
<protein>
    <submittedName>
        <fullName evidence="8">Response regulator transcription factor</fullName>
    </submittedName>
</protein>
<dbReference type="InterPro" id="IPR058245">
    <property type="entry name" value="NreC/VraR/RcsB-like_REC"/>
</dbReference>
<evidence type="ECO:0000313" key="8">
    <source>
        <dbReference type="EMBL" id="TDK27577.1"/>
    </source>
</evidence>
<evidence type="ECO:0000256" key="4">
    <source>
        <dbReference type="ARBA" id="ARBA00023163"/>
    </source>
</evidence>
<dbReference type="InterPro" id="IPR001789">
    <property type="entry name" value="Sig_transdc_resp-reg_receiver"/>
</dbReference>
<evidence type="ECO:0000259" key="6">
    <source>
        <dbReference type="PROSITE" id="PS50043"/>
    </source>
</evidence>
<evidence type="ECO:0000256" key="3">
    <source>
        <dbReference type="ARBA" id="ARBA00023125"/>
    </source>
</evidence>
<evidence type="ECO:0000256" key="5">
    <source>
        <dbReference type="PROSITE-ProRule" id="PRU00169"/>
    </source>
</evidence>
<dbReference type="Pfam" id="PF00072">
    <property type="entry name" value="Response_reg"/>
    <property type="match status" value="1"/>
</dbReference>
<dbReference type="PROSITE" id="PS50110">
    <property type="entry name" value="RESPONSE_REGULATORY"/>
    <property type="match status" value="1"/>
</dbReference>
<dbReference type="OrthoDB" id="9808843at2"/>
<evidence type="ECO:0000313" key="9">
    <source>
        <dbReference type="Proteomes" id="UP000295411"/>
    </source>
</evidence>
<dbReference type="SUPFAM" id="SSF52172">
    <property type="entry name" value="CheY-like"/>
    <property type="match status" value="1"/>
</dbReference>
<dbReference type="CDD" id="cd17535">
    <property type="entry name" value="REC_NarL-like"/>
    <property type="match status" value="1"/>
</dbReference>
<comment type="caution">
    <text evidence="8">The sequence shown here is derived from an EMBL/GenBank/DDBJ whole genome shotgun (WGS) entry which is preliminary data.</text>
</comment>
<feature type="domain" description="HTH luxR-type" evidence="6">
    <location>
        <begin position="157"/>
        <end position="222"/>
    </location>
</feature>
<evidence type="ECO:0000256" key="2">
    <source>
        <dbReference type="ARBA" id="ARBA00023015"/>
    </source>
</evidence>
<dbReference type="InterPro" id="IPR039420">
    <property type="entry name" value="WalR-like"/>
</dbReference>